<name>A0ABX1MM18_9CYAN</name>
<accession>A0ABX1MM18</accession>
<proteinExistence type="predicted"/>
<sequence>NAQRALCAYARCLGRETLLQQWSHRNALAPLLHSAVSRWAGLLTVAHLSVEPLLDLGLPVFSASGVFPESDYYATSIGFKPLSER</sequence>
<evidence type="ECO:0000313" key="1">
    <source>
        <dbReference type="EMBL" id="NMF66897.1"/>
    </source>
</evidence>
<reference evidence="1 2" key="1">
    <citation type="submission" date="2018-06" db="EMBL/GenBank/DDBJ databases">
        <title>Comparative genomics of Brasilonema spp. strains.</title>
        <authorList>
            <person name="Alvarenga D.O."/>
            <person name="Fiore M.F."/>
            <person name="Varani A.M."/>
        </authorList>
    </citation>
    <scope>NUCLEOTIDE SEQUENCE [LARGE SCALE GENOMIC DNA]</scope>
    <source>
        <strain evidence="1 2">UFV-OR1</strain>
    </source>
</reference>
<dbReference type="EMBL" id="QMEC01000195">
    <property type="protein sequence ID" value="NMF66897.1"/>
    <property type="molecule type" value="Genomic_DNA"/>
</dbReference>
<organism evidence="1 2">
    <name type="scientific">Brasilonema octagenarum UFV-OR1</name>
    <dbReference type="NCBI Taxonomy" id="417115"/>
    <lineage>
        <taxon>Bacteria</taxon>
        <taxon>Bacillati</taxon>
        <taxon>Cyanobacteriota</taxon>
        <taxon>Cyanophyceae</taxon>
        <taxon>Nostocales</taxon>
        <taxon>Scytonemataceae</taxon>
        <taxon>Brasilonema</taxon>
        <taxon>Octagenarum group</taxon>
    </lineage>
</organism>
<dbReference type="Proteomes" id="UP000762253">
    <property type="component" value="Unassembled WGS sequence"/>
</dbReference>
<protein>
    <submittedName>
        <fullName evidence="1">Uncharacterized protein</fullName>
    </submittedName>
</protein>
<gene>
    <name evidence="1" type="ORF">DP115_30790</name>
</gene>
<comment type="caution">
    <text evidence="1">The sequence shown here is derived from an EMBL/GenBank/DDBJ whole genome shotgun (WGS) entry which is preliminary data.</text>
</comment>
<keyword evidence="2" id="KW-1185">Reference proteome</keyword>
<evidence type="ECO:0000313" key="2">
    <source>
        <dbReference type="Proteomes" id="UP000762253"/>
    </source>
</evidence>
<feature type="non-terminal residue" evidence="1">
    <location>
        <position position="1"/>
    </location>
</feature>